<evidence type="ECO:0000256" key="1">
    <source>
        <dbReference type="SAM" id="MobiDB-lite"/>
    </source>
</evidence>
<dbReference type="Proteomes" id="UP000790347">
    <property type="component" value="Unassembled WGS sequence"/>
</dbReference>
<evidence type="ECO:0000313" key="2">
    <source>
        <dbReference type="EMBL" id="KAH9511319.1"/>
    </source>
</evidence>
<sequence length="70" mass="8291">MYQEKKTFELVGNNQQNNPSSTSKSSYLKAYMLIISNKVNMKKKSLSMPIIFINRNRMAYNPEHIILRMY</sequence>
<evidence type="ECO:0000313" key="3">
    <source>
        <dbReference type="Proteomes" id="UP000790347"/>
    </source>
</evidence>
<feature type="region of interest" description="Disordered" evidence="1">
    <location>
        <begin position="1"/>
        <end position="23"/>
    </location>
</feature>
<keyword evidence="3" id="KW-1185">Reference proteome</keyword>
<dbReference type="EMBL" id="ASGP02000004">
    <property type="protein sequence ID" value="KAH9511319.1"/>
    <property type="molecule type" value="Genomic_DNA"/>
</dbReference>
<feature type="compositionally biased region" description="Polar residues" evidence="1">
    <location>
        <begin position="12"/>
        <end position="23"/>
    </location>
</feature>
<reference evidence="2" key="1">
    <citation type="submission" date="2013-05" db="EMBL/GenBank/DDBJ databases">
        <authorList>
            <person name="Yim A.K.Y."/>
            <person name="Chan T.F."/>
            <person name="Ji K.M."/>
            <person name="Liu X.Y."/>
            <person name="Zhou J.W."/>
            <person name="Li R.Q."/>
            <person name="Yang K.Y."/>
            <person name="Li J."/>
            <person name="Li M."/>
            <person name="Law P.T.W."/>
            <person name="Wu Y.L."/>
            <person name="Cai Z.L."/>
            <person name="Qin H."/>
            <person name="Bao Y."/>
            <person name="Leung R.K.K."/>
            <person name="Ng P.K.S."/>
            <person name="Zou J."/>
            <person name="Zhong X.J."/>
            <person name="Ran P.X."/>
            <person name="Zhong N.S."/>
            <person name="Liu Z.G."/>
            <person name="Tsui S.K.W."/>
        </authorList>
    </citation>
    <scope>NUCLEOTIDE SEQUENCE</scope>
    <source>
        <strain evidence="2">Derf</strain>
        <tissue evidence="2">Whole organism</tissue>
    </source>
</reference>
<reference evidence="2" key="2">
    <citation type="journal article" date="2022" name="Res Sq">
        <title>Comparative Genomics Reveals Insights into the Divergent Evolution of Astigmatic Mites and Household Pest Adaptations.</title>
        <authorList>
            <person name="Xiong Q."/>
            <person name="Wan A.T.-Y."/>
            <person name="Liu X.-Y."/>
            <person name="Fung C.S.-H."/>
            <person name="Xiao X."/>
            <person name="Malainual N."/>
            <person name="Hou J."/>
            <person name="Wang L."/>
            <person name="Wang M."/>
            <person name="Yang K."/>
            <person name="Cui Y."/>
            <person name="Leung E."/>
            <person name="Nong W."/>
            <person name="Shin S.-K."/>
            <person name="Au S."/>
            <person name="Jeong K.Y."/>
            <person name="Chew F.T."/>
            <person name="Hui J."/>
            <person name="Leung T.F."/>
            <person name="Tungtrongchitr A."/>
            <person name="Zhong N."/>
            <person name="Liu Z."/>
            <person name="Tsui S."/>
        </authorList>
    </citation>
    <scope>NUCLEOTIDE SEQUENCE</scope>
    <source>
        <strain evidence="2">Derf</strain>
        <tissue evidence="2">Whole organism</tissue>
    </source>
</reference>
<accession>A0A922HVP2</accession>
<comment type="caution">
    <text evidence="2">The sequence shown here is derived from an EMBL/GenBank/DDBJ whole genome shotgun (WGS) entry which is preliminary data.</text>
</comment>
<proteinExistence type="predicted"/>
<dbReference type="AlphaFoldDB" id="A0A922HVP2"/>
<name>A0A922HVP2_DERFA</name>
<protein>
    <submittedName>
        <fullName evidence="2">Uncharacterized protein</fullName>
    </submittedName>
</protein>
<gene>
    <name evidence="2" type="ORF">DERF_009789</name>
</gene>
<organism evidence="2 3">
    <name type="scientific">Dermatophagoides farinae</name>
    <name type="common">American house dust mite</name>
    <dbReference type="NCBI Taxonomy" id="6954"/>
    <lineage>
        <taxon>Eukaryota</taxon>
        <taxon>Metazoa</taxon>
        <taxon>Ecdysozoa</taxon>
        <taxon>Arthropoda</taxon>
        <taxon>Chelicerata</taxon>
        <taxon>Arachnida</taxon>
        <taxon>Acari</taxon>
        <taxon>Acariformes</taxon>
        <taxon>Sarcoptiformes</taxon>
        <taxon>Astigmata</taxon>
        <taxon>Psoroptidia</taxon>
        <taxon>Analgoidea</taxon>
        <taxon>Pyroglyphidae</taxon>
        <taxon>Dermatophagoidinae</taxon>
        <taxon>Dermatophagoides</taxon>
    </lineage>
</organism>